<dbReference type="InterPro" id="IPR045122">
    <property type="entry name" value="Csc1-like"/>
</dbReference>
<evidence type="ECO:0000256" key="4">
    <source>
        <dbReference type="ARBA" id="ARBA00022692"/>
    </source>
</evidence>
<name>A0A8H7A1F9_PLEOS</name>
<sequence length="990" mass="112002">MSVSAEGAASATTNKFVTALVTNLGLLAVEVGAFVVLKQRFGRIYQARTYLPPVDKRSQKLPSGPWRWVPAILHSPLEDIIHKNGLDAYMFLRYIRLLIIIFLIFTLLTFPIIIPLDAIGLDTGRTGLDRITWSNLADSDEQIRFVGHIILAYLLTGIVVFMIRREMNHFVHMRHQFLLSESHSRLPQARTVLITAVPDELGDEHALRTFASFTPGGVDRVWLYRDTKALNKIFEERRKLCTKLEKAISKLLRKATETWRIRERVHKKDVKLRKKQQKKMKDVEKDHNLLPHELERPPASFELLDELVPRGERPRHRVGLLGLIGRKVDTVDWCKEEISRLNIEIGEARSHVVNGKFLGSAFIRCRLQMGAHVLAQCVSFHEPNTMYNKWMEAHPKDIVWRNLDDGALEMKWRYVTSWVATVGLLIALSFPVAFVGTLSNVDNLCERVRWLSWVCRVPKPLPGLIQGVLPPILLAILFALLPFILRALAWYECIPRYSLMSVSVYKRFFLFLVIDGFLIVTITSGITEAIEDILEQPTQTVSKLAQELPGASVFFLTYMITQGLAGAGGALIQLMPLILHYIQKWFLGRTPRQAYRVNYLMPAADLETILPRLSLLATIGFAYSIIAPLISLLALVSFIMFFIAWKFLFTQVFDQPDESETGGMYFPMAMSNLFIGLYIKQITLACLFFLKISVSKETSLAGGILMIILFVFTLMSQLFIKNSFDPISQYLPMSLATKKIEKRYNEARETQLGMATRKLEEIDLFSRDRIRSVRKTIKALPKKIDLTIDVLRGKAREHDEDTAPGIPNDAEKRDQEKDTAKVDIKEADMTDMAEMANERTSDDSTIAAHATGASQRHQGMPMIHRTTSSAGSIKSAKSGKSDGFQKSELKRRSSIPVFEPAPAPMPLSVTENDANEDDEDLADQLNDNAFDHPSSYVEQRWIWIPKDELGLSELIVADLKAAGVHASDLGSTMDKRGVVEVTRSPPEEDE</sequence>
<evidence type="ECO:0000259" key="11">
    <source>
        <dbReference type="Pfam" id="PF13967"/>
    </source>
</evidence>
<evidence type="ECO:0000259" key="10">
    <source>
        <dbReference type="Pfam" id="PF12621"/>
    </source>
</evidence>
<comment type="subcellular location">
    <subcellularLocation>
        <location evidence="1">Membrane</location>
        <topology evidence="1">Multi-pass membrane protein</topology>
    </subcellularLocation>
</comment>
<feature type="transmembrane region" description="Helical" evidence="8">
    <location>
        <begin position="145"/>
        <end position="163"/>
    </location>
</feature>
<dbReference type="InterPro" id="IPR003864">
    <property type="entry name" value="CSC1/OSCA1-like_7TM"/>
</dbReference>
<evidence type="ECO:0000256" key="3">
    <source>
        <dbReference type="ARBA" id="ARBA00022448"/>
    </source>
</evidence>
<feature type="transmembrane region" description="Helical" evidence="8">
    <location>
        <begin position="702"/>
        <end position="720"/>
    </location>
</feature>
<dbReference type="RefSeq" id="XP_036636134.1">
    <property type="nucleotide sequence ID" value="XM_036770289.1"/>
</dbReference>
<feature type="transmembrane region" description="Helical" evidence="8">
    <location>
        <begin position="468"/>
        <end position="488"/>
    </location>
</feature>
<evidence type="ECO:0000256" key="7">
    <source>
        <dbReference type="SAM" id="MobiDB-lite"/>
    </source>
</evidence>
<evidence type="ECO:0000256" key="8">
    <source>
        <dbReference type="SAM" id="Phobius"/>
    </source>
</evidence>
<feature type="region of interest" description="Disordered" evidence="7">
    <location>
        <begin position="796"/>
        <end position="821"/>
    </location>
</feature>
<evidence type="ECO:0000259" key="9">
    <source>
        <dbReference type="Pfam" id="PF02714"/>
    </source>
</evidence>
<dbReference type="Pfam" id="PF12621">
    <property type="entry name" value="PHM7_ext"/>
    <property type="match status" value="1"/>
</dbReference>
<feature type="domain" description="CSC1/OSCA1-like cytosolic" evidence="12">
    <location>
        <begin position="189"/>
        <end position="402"/>
    </location>
</feature>
<comment type="similarity">
    <text evidence="2">Belongs to the CSC1 (TC 1.A.17) family.</text>
</comment>
<comment type="caution">
    <text evidence="13">The sequence shown here is derived from an EMBL/GenBank/DDBJ whole genome shotgun (WGS) entry which is preliminary data.</text>
</comment>
<reference evidence="13" key="1">
    <citation type="submission" date="2019-07" db="EMBL/GenBank/DDBJ databases">
        <authorList>
            <person name="Palmer J.M."/>
        </authorList>
    </citation>
    <scope>NUCLEOTIDE SEQUENCE</scope>
    <source>
        <strain evidence="13">PC9</strain>
    </source>
</reference>
<evidence type="ECO:0000259" key="12">
    <source>
        <dbReference type="Pfam" id="PF14703"/>
    </source>
</evidence>
<dbReference type="Pfam" id="PF13967">
    <property type="entry name" value="RSN1_TM"/>
    <property type="match status" value="1"/>
</dbReference>
<dbReference type="GO" id="GO:0005886">
    <property type="term" value="C:plasma membrane"/>
    <property type="evidence" value="ECO:0007669"/>
    <property type="project" value="TreeGrafter"/>
</dbReference>
<accession>A0A8H7A1F9</accession>
<feature type="transmembrane region" description="Helical" evidence="8">
    <location>
        <begin position="16"/>
        <end position="37"/>
    </location>
</feature>
<feature type="transmembrane region" description="Helical" evidence="8">
    <location>
        <begin position="621"/>
        <end position="645"/>
    </location>
</feature>
<feature type="compositionally biased region" description="Basic and acidic residues" evidence="7">
    <location>
        <begin position="809"/>
        <end position="821"/>
    </location>
</feature>
<keyword evidence="5 8" id="KW-1133">Transmembrane helix</keyword>
<dbReference type="EMBL" id="JACETU010000001">
    <property type="protein sequence ID" value="KAF7440290.1"/>
    <property type="molecule type" value="Genomic_DNA"/>
</dbReference>
<protein>
    <recommendedName>
        <fullName evidence="15">DUF221-domain-containing protein</fullName>
    </recommendedName>
</protein>
<feature type="compositionally biased region" description="Low complexity" evidence="7">
    <location>
        <begin position="868"/>
        <end position="878"/>
    </location>
</feature>
<dbReference type="InterPro" id="IPR032880">
    <property type="entry name" value="CSC1/OSCA1-like_N"/>
</dbReference>
<feature type="domain" description="10TM putative phosphate transporter extracellular tail" evidence="10">
    <location>
        <begin position="914"/>
        <end position="986"/>
    </location>
</feature>
<feature type="region of interest" description="Disordered" evidence="7">
    <location>
        <begin position="866"/>
        <end position="907"/>
    </location>
</feature>
<dbReference type="InterPro" id="IPR027815">
    <property type="entry name" value="CSC1/OSCA1-like_cyt"/>
</dbReference>
<dbReference type="VEuPathDB" id="FungiDB:PC9H_000634"/>
<dbReference type="OrthoDB" id="1076608at2759"/>
<evidence type="ECO:0000313" key="13">
    <source>
        <dbReference type="EMBL" id="KAF7440290.1"/>
    </source>
</evidence>
<evidence type="ECO:0000313" key="14">
    <source>
        <dbReference type="Proteomes" id="UP000623687"/>
    </source>
</evidence>
<keyword evidence="14" id="KW-1185">Reference proteome</keyword>
<dbReference type="PANTHER" id="PTHR13018:SF143">
    <property type="entry name" value="CSC1_OSCA1-LIKE 7TM REGION DOMAIN-CONTAINING PROTEIN"/>
    <property type="match status" value="1"/>
</dbReference>
<evidence type="ECO:0008006" key="15">
    <source>
        <dbReference type="Google" id="ProtNLM"/>
    </source>
</evidence>
<evidence type="ECO:0000256" key="6">
    <source>
        <dbReference type="ARBA" id="ARBA00023136"/>
    </source>
</evidence>
<evidence type="ECO:0000256" key="1">
    <source>
        <dbReference type="ARBA" id="ARBA00004141"/>
    </source>
</evidence>
<dbReference type="Proteomes" id="UP000623687">
    <property type="component" value="Unassembled WGS sequence"/>
</dbReference>
<dbReference type="GeneID" id="59370475"/>
<feature type="domain" description="CSC1/OSCA1-like 7TM region" evidence="9">
    <location>
        <begin position="415"/>
        <end position="688"/>
    </location>
</feature>
<gene>
    <name evidence="13" type="ORF">PC9H_000634</name>
</gene>
<dbReference type="AlphaFoldDB" id="A0A8H7A1F9"/>
<dbReference type="PANTHER" id="PTHR13018">
    <property type="entry name" value="PROBABLE MEMBRANE PROTEIN DUF221-RELATED"/>
    <property type="match status" value="1"/>
</dbReference>
<feature type="transmembrane region" description="Helical" evidence="8">
    <location>
        <begin position="415"/>
        <end position="434"/>
    </location>
</feature>
<proteinExistence type="inferred from homology"/>
<organism evidence="13 14">
    <name type="scientific">Pleurotus ostreatus</name>
    <name type="common">Oyster mushroom</name>
    <name type="synonym">White-rot fungus</name>
    <dbReference type="NCBI Taxonomy" id="5322"/>
    <lineage>
        <taxon>Eukaryota</taxon>
        <taxon>Fungi</taxon>
        <taxon>Dikarya</taxon>
        <taxon>Basidiomycota</taxon>
        <taxon>Agaricomycotina</taxon>
        <taxon>Agaricomycetes</taxon>
        <taxon>Agaricomycetidae</taxon>
        <taxon>Agaricales</taxon>
        <taxon>Pleurotineae</taxon>
        <taxon>Pleurotaceae</taxon>
        <taxon>Pleurotus</taxon>
    </lineage>
</organism>
<keyword evidence="4 8" id="KW-0812">Transmembrane</keyword>
<feature type="domain" description="CSC1/OSCA1-like N-terminal transmembrane" evidence="11">
    <location>
        <begin position="16"/>
        <end position="166"/>
    </location>
</feature>
<dbReference type="Pfam" id="PF02714">
    <property type="entry name" value="RSN1_7TM"/>
    <property type="match status" value="1"/>
</dbReference>
<evidence type="ECO:0000256" key="2">
    <source>
        <dbReference type="ARBA" id="ARBA00007779"/>
    </source>
</evidence>
<dbReference type="GO" id="GO:0005227">
    <property type="term" value="F:calcium-activated cation channel activity"/>
    <property type="evidence" value="ECO:0007669"/>
    <property type="project" value="InterPro"/>
</dbReference>
<feature type="transmembrane region" description="Helical" evidence="8">
    <location>
        <begin position="508"/>
        <end position="530"/>
    </location>
</feature>
<feature type="transmembrane region" description="Helical" evidence="8">
    <location>
        <begin position="550"/>
        <end position="579"/>
    </location>
</feature>
<feature type="transmembrane region" description="Helical" evidence="8">
    <location>
        <begin position="94"/>
        <end position="114"/>
    </location>
</feature>
<keyword evidence="3" id="KW-0813">Transport</keyword>
<evidence type="ECO:0000256" key="5">
    <source>
        <dbReference type="ARBA" id="ARBA00022989"/>
    </source>
</evidence>
<dbReference type="InterPro" id="IPR022257">
    <property type="entry name" value="PHM7_ext"/>
</dbReference>
<feature type="compositionally biased region" description="Basic and acidic residues" evidence="7">
    <location>
        <begin position="879"/>
        <end position="891"/>
    </location>
</feature>
<keyword evidence="6 8" id="KW-0472">Membrane</keyword>
<dbReference type="Pfam" id="PF14703">
    <property type="entry name" value="PHM7_cyt"/>
    <property type="match status" value="1"/>
</dbReference>
<feature type="transmembrane region" description="Helical" evidence="8">
    <location>
        <begin position="665"/>
        <end position="690"/>
    </location>
</feature>